<dbReference type="AlphaFoldDB" id="A0A853EU29"/>
<name>A0A853EU29_9MICO</name>
<keyword evidence="2" id="KW-1185">Reference proteome</keyword>
<evidence type="ECO:0000313" key="1">
    <source>
        <dbReference type="EMBL" id="NYS92388.1"/>
    </source>
</evidence>
<gene>
    <name evidence="1" type="ORF">HZZ10_02425</name>
</gene>
<proteinExistence type="predicted"/>
<accession>A0A853EU29</accession>
<protein>
    <submittedName>
        <fullName evidence="1">Uncharacterized protein</fullName>
    </submittedName>
</protein>
<sequence>MIASVMTRVVSWGLRGLGTVINRAGHLVRKTERRPDQPRRTPDGG</sequence>
<dbReference type="Proteomes" id="UP000561011">
    <property type="component" value="Unassembled WGS sequence"/>
</dbReference>
<reference evidence="1 2" key="1">
    <citation type="submission" date="2020-07" db="EMBL/GenBank/DDBJ databases">
        <title>MOT database genomes.</title>
        <authorList>
            <person name="Joseph S."/>
            <person name="Aduse-Opoku J."/>
            <person name="Hashim A."/>
            <person name="Wade W."/>
            <person name="Curtis M."/>
        </authorList>
    </citation>
    <scope>NUCLEOTIDE SEQUENCE [LARGE SCALE GENOMIC DNA]</scope>
    <source>
        <strain evidence="1 2">DSM 100099</strain>
    </source>
</reference>
<dbReference type="EMBL" id="JACBYE010000003">
    <property type="protein sequence ID" value="NYS92388.1"/>
    <property type="molecule type" value="Genomic_DNA"/>
</dbReference>
<evidence type="ECO:0000313" key="2">
    <source>
        <dbReference type="Proteomes" id="UP000561011"/>
    </source>
</evidence>
<organism evidence="1 2">
    <name type="scientific">Sanguibacter inulinus</name>
    <dbReference type="NCBI Taxonomy" id="60922"/>
    <lineage>
        <taxon>Bacteria</taxon>
        <taxon>Bacillati</taxon>
        <taxon>Actinomycetota</taxon>
        <taxon>Actinomycetes</taxon>
        <taxon>Micrococcales</taxon>
        <taxon>Sanguibacteraceae</taxon>
        <taxon>Sanguibacter</taxon>
    </lineage>
</organism>
<dbReference type="RefSeq" id="WP_156382661.1">
    <property type="nucleotide sequence ID" value="NZ_JACBYE010000003.1"/>
</dbReference>
<comment type="caution">
    <text evidence="1">The sequence shown here is derived from an EMBL/GenBank/DDBJ whole genome shotgun (WGS) entry which is preliminary data.</text>
</comment>